<reference evidence="1" key="1">
    <citation type="submission" date="2018-07" db="EMBL/GenBank/DDBJ databases">
        <authorList>
            <consortium name="Genoscope - CEA"/>
            <person name="William W."/>
        </authorList>
    </citation>
    <scope>NUCLEOTIDE SEQUENCE</scope>
    <source>
        <strain evidence="1">IK1</strain>
    </source>
</reference>
<dbReference type="EMBL" id="UPXX01000032">
    <property type="protein sequence ID" value="VBB47898.1"/>
    <property type="molecule type" value="Genomic_DNA"/>
</dbReference>
<evidence type="ECO:0000313" key="1">
    <source>
        <dbReference type="EMBL" id="VBB47898.1"/>
    </source>
</evidence>
<organism evidence="1">
    <name type="scientific">Uncultured Desulfatiglans sp</name>
    <dbReference type="NCBI Taxonomy" id="1748965"/>
    <lineage>
        <taxon>Bacteria</taxon>
        <taxon>Pseudomonadati</taxon>
        <taxon>Thermodesulfobacteriota</taxon>
        <taxon>Desulfobacteria</taxon>
        <taxon>Desulfatiglandales</taxon>
        <taxon>Desulfatiglandaceae</taxon>
        <taxon>Desulfatiglans</taxon>
        <taxon>environmental samples</taxon>
    </lineage>
</organism>
<dbReference type="AlphaFoldDB" id="A0A653AIM9"/>
<proteinExistence type="predicted"/>
<name>A0A653AIM9_UNCDX</name>
<gene>
    <name evidence="1" type="ORF">TRIP_B50693</name>
</gene>
<protein>
    <submittedName>
        <fullName evidence="1">Uncharacterized protein</fullName>
    </submittedName>
</protein>
<sequence>MRNLLMKRKKRADNSAVKMNIPTIPATIGSQYPDRFICTMPYQMEITDRVSRYSKAKDNAPVRSAKEYLITAERFTI</sequence>
<accession>A0A653AIM9</accession>